<reference evidence="2 3" key="1">
    <citation type="submission" date="2016-01" db="EMBL/GenBank/DDBJ databases">
        <title>Genome sequence of the yeast Holleya sinecauda.</title>
        <authorList>
            <person name="Dietrich F.S."/>
        </authorList>
    </citation>
    <scope>NUCLEOTIDE SEQUENCE [LARGE SCALE GENOMIC DNA]</scope>
    <source>
        <strain evidence="2 3">ATCC 58844</strain>
    </source>
</reference>
<dbReference type="RefSeq" id="XP_017986100.1">
    <property type="nucleotide sequence ID" value="XM_018130611.1"/>
</dbReference>
<keyword evidence="3" id="KW-1185">Reference proteome</keyword>
<dbReference type="GeneID" id="28722567"/>
<accession>A0A109UX30</accession>
<protein>
    <submittedName>
        <fullName evidence="2">HBR203Wp</fullName>
    </submittedName>
</protein>
<evidence type="ECO:0000256" key="1">
    <source>
        <dbReference type="SAM" id="MobiDB-lite"/>
    </source>
</evidence>
<evidence type="ECO:0000313" key="2">
    <source>
        <dbReference type="EMBL" id="AMD19104.1"/>
    </source>
</evidence>
<feature type="compositionally biased region" description="Basic and acidic residues" evidence="1">
    <location>
        <begin position="30"/>
        <end position="42"/>
    </location>
</feature>
<dbReference type="Proteomes" id="UP000243052">
    <property type="component" value="Chromosome ii"/>
</dbReference>
<dbReference type="AlphaFoldDB" id="A0A109UX30"/>
<dbReference type="EMBL" id="CP014242">
    <property type="protein sequence ID" value="AMD19104.1"/>
    <property type="molecule type" value="Genomic_DNA"/>
</dbReference>
<feature type="region of interest" description="Disordered" evidence="1">
    <location>
        <begin position="28"/>
        <end position="54"/>
    </location>
</feature>
<feature type="compositionally biased region" description="Polar residues" evidence="1">
    <location>
        <begin position="43"/>
        <end position="54"/>
    </location>
</feature>
<dbReference type="OrthoDB" id="412109at2759"/>
<evidence type="ECO:0000313" key="3">
    <source>
        <dbReference type="Proteomes" id="UP000243052"/>
    </source>
</evidence>
<proteinExistence type="predicted"/>
<organism evidence="2 3">
    <name type="scientific">Eremothecium sinecaudum</name>
    <dbReference type="NCBI Taxonomy" id="45286"/>
    <lineage>
        <taxon>Eukaryota</taxon>
        <taxon>Fungi</taxon>
        <taxon>Dikarya</taxon>
        <taxon>Ascomycota</taxon>
        <taxon>Saccharomycotina</taxon>
        <taxon>Saccharomycetes</taxon>
        <taxon>Saccharomycetales</taxon>
        <taxon>Saccharomycetaceae</taxon>
        <taxon>Eremothecium</taxon>
    </lineage>
</organism>
<gene>
    <name evidence="2" type="ORF">AW171_hschr2915</name>
</gene>
<name>A0A109UX30_9SACH</name>
<sequence>MPKEDDYLSDSSCEESITYVRPLFRRKQSKSCDGRLSNDEVSHTGSVSTESNSKTNNKIRVKKFDFSRVQKVCFPKTASNTATPVIKETTFRSLKLKPYGNVNGYNFLVTEDEYDRLNEAEGLSAVNIGVRINANLYNTKSDKNRLSGQFGHGLKKYWDNNSKIRVPIRNAPLLTDVNIEAITTAAIRDFYLESSEILGVPLKVLLRDQRIRWHPDRMMRRFEALEVNNRIITLLFQIINELWLDCV</sequence>
<dbReference type="STRING" id="45286.A0A109UX30"/>